<evidence type="ECO:0000313" key="1">
    <source>
        <dbReference type="EMBL" id="MDE5414050.1"/>
    </source>
</evidence>
<proteinExistence type="predicted"/>
<keyword evidence="1" id="KW-0966">Cell projection</keyword>
<dbReference type="InterPro" id="IPR005186">
    <property type="entry name" value="FlaG"/>
</dbReference>
<dbReference type="RefSeq" id="WP_275118666.1">
    <property type="nucleotide sequence ID" value="NZ_JAOTPO010000007.1"/>
</dbReference>
<comment type="caution">
    <text evidence="1">The sequence shown here is derived from an EMBL/GenBank/DDBJ whole genome shotgun (WGS) entry which is preliminary data.</text>
</comment>
<dbReference type="NCBIfam" id="NF005834">
    <property type="entry name" value="PRK07738.1"/>
    <property type="match status" value="1"/>
</dbReference>
<gene>
    <name evidence="1" type="primary">flaG</name>
    <name evidence="1" type="ORF">N7Z68_11725</name>
</gene>
<reference evidence="1" key="1">
    <citation type="submission" date="2024-05" db="EMBL/GenBank/DDBJ databases">
        <title>Alkalihalobacillus sp. strain MEB203 novel alkaliphilic bacterium from Lonar Lake, India.</title>
        <authorList>
            <person name="Joshi A."/>
            <person name="Thite S."/>
            <person name="Mengade P."/>
        </authorList>
    </citation>
    <scope>NUCLEOTIDE SEQUENCE</scope>
    <source>
        <strain evidence="1">MEB 203</strain>
    </source>
</reference>
<dbReference type="PANTHER" id="PTHR37166:SF1">
    <property type="entry name" value="PROTEIN FLAG"/>
    <property type="match status" value="1"/>
</dbReference>
<evidence type="ECO:0000313" key="2">
    <source>
        <dbReference type="Proteomes" id="UP001148125"/>
    </source>
</evidence>
<keyword evidence="1" id="KW-0282">Flagellum</keyword>
<dbReference type="Proteomes" id="UP001148125">
    <property type="component" value="Unassembled WGS sequence"/>
</dbReference>
<dbReference type="InterPro" id="IPR035924">
    <property type="entry name" value="FlaG-like_sf"/>
</dbReference>
<keyword evidence="1" id="KW-0969">Cilium</keyword>
<keyword evidence="2" id="KW-1185">Reference proteome</keyword>
<dbReference type="Pfam" id="PF03646">
    <property type="entry name" value="FlaG"/>
    <property type="match status" value="1"/>
</dbReference>
<dbReference type="Gene3D" id="3.30.160.170">
    <property type="entry name" value="FlaG-like"/>
    <property type="match status" value="1"/>
</dbReference>
<organism evidence="1 2">
    <name type="scientific">Alkalihalobacterium chitinilyticum</name>
    <dbReference type="NCBI Taxonomy" id="2980103"/>
    <lineage>
        <taxon>Bacteria</taxon>
        <taxon>Bacillati</taxon>
        <taxon>Bacillota</taxon>
        <taxon>Bacilli</taxon>
        <taxon>Bacillales</taxon>
        <taxon>Bacillaceae</taxon>
        <taxon>Alkalihalobacterium</taxon>
    </lineage>
</organism>
<dbReference type="SUPFAM" id="SSF160214">
    <property type="entry name" value="FlaG-like"/>
    <property type="match status" value="1"/>
</dbReference>
<accession>A0ABT5VF13</accession>
<dbReference type="EMBL" id="JAOTPO010000007">
    <property type="protein sequence ID" value="MDE5414050.1"/>
    <property type="molecule type" value="Genomic_DNA"/>
</dbReference>
<dbReference type="PANTHER" id="PTHR37166">
    <property type="entry name" value="PROTEIN FLAG"/>
    <property type="match status" value="1"/>
</dbReference>
<name>A0ABT5VF13_9BACI</name>
<protein>
    <submittedName>
        <fullName evidence="1">Flagellar protein FlaG</fullName>
    </submittedName>
</protein>
<sequence>MEINRPIPTSPIVPQPLKAEKPIHHDTRVGKIEQSSTNQEKNINDVLKKIEGMNDFLKSANTSLKFNLHEELNEYYITIVDESTNEVVKEVPPKKLLDIYATMKETIGLFIDKKI</sequence>